<dbReference type="SUPFAM" id="SSF53254">
    <property type="entry name" value="Phosphoglycerate mutase-like"/>
    <property type="match status" value="1"/>
</dbReference>
<name>A0A4V3HEI6_9BACL</name>
<evidence type="ECO:0000313" key="1">
    <source>
        <dbReference type="EMBL" id="TDY47959.1"/>
    </source>
</evidence>
<sequence>MAKEPQATRVILVRHAPTAENARHILIGRTDPPLSTHGRKLARRVAKALAGAPIVAICSSPRLRAQQTASAIARRLAVHEVLTDERFAEIDLGVVDGMPVWEAYERYQPWFEASFIEDERDFAFPGGETWSHAADRFLRGLTEAAMNYATQTICVVTHGAVLGLFHACLCRLPFARFRSYQPHHASISELVLRATDGTWEIVRWNDTHHLSDPS</sequence>
<gene>
    <name evidence="1" type="ORF">C7445_105139</name>
</gene>
<proteinExistence type="predicted"/>
<dbReference type="OrthoDB" id="9783269at2"/>
<dbReference type="Gene3D" id="3.40.50.1240">
    <property type="entry name" value="Phosphoglycerate mutase-like"/>
    <property type="match status" value="1"/>
</dbReference>
<dbReference type="SMART" id="SM00855">
    <property type="entry name" value="PGAM"/>
    <property type="match status" value="1"/>
</dbReference>
<reference evidence="1 2" key="1">
    <citation type="submission" date="2019-03" db="EMBL/GenBank/DDBJ databases">
        <title>Genomic Encyclopedia of Type Strains, Phase IV (KMG-IV): sequencing the most valuable type-strain genomes for metagenomic binning, comparative biology and taxonomic classification.</title>
        <authorList>
            <person name="Goeker M."/>
        </authorList>
    </citation>
    <scope>NUCLEOTIDE SEQUENCE [LARGE SCALE GENOMIC DNA]</scope>
    <source>
        <strain evidence="1 2">DSM 17974</strain>
    </source>
</reference>
<protein>
    <submittedName>
        <fullName evidence="1">Putative phosphoglycerate mutase</fullName>
    </submittedName>
</protein>
<dbReference type="InterPro" id="IPR029033">
    <property type="entry name" value="His_PPase_superfam"/>
</dbReference>
<dbReference type="RefSeq" id="WP_134159342.1">
    <property type="nucleotide sequence ID" value="NZ_BSUS01000001.1"/>
</dbReference>
<evidence type="ECO:0000313" key="2">
    <source>
        <dbReference type="Proteomes" id="UP000294581"/>
    </source>
</evidence>
<dbReference type="EMBL" id="SORF01000005">
    <property type="protein sequence ID" value="TDY47959.1"/>
    <property type="molecule type" value="Genomic_DNA"/>
</dbReference>
<dbReference type="Pfam" id="PF00300">
    <property type="entry name" value="His_Phos_1"/>
    <property type="match status" value="1"/>
</dbReference>
<dbReference type="GO" id="GO:0016791">
    <property type="term" value="F:phosphatase activity"/>
    <property type="evidence" value="ECO:0007669"/>
    <property type="project" value="TreeGrafter"/>
</dbReference>
<dbReference type="InterPro" id="IPR013078">
    <property type="entry name" value="His_Pase_superF_clade-1"/>
</dbReference>
<dbReference type="GO" id="GO:0005737">
    <property type="term" value="C:cytoplasm"/>
    <property type="evidence" value="ECO:0007669"/>
    <property type="project" value="TreeGrafter"/>
</dbReference>
<dbReference type="InterPro" id="IPR050275">
    <property type="entry name" value="PGM_Phosphatase"/>
</dbReference>
<dbReference type="CDD" id="cd07067">
    <property type="entry name" value="HP_PGM_like"/>
    <property type="match status" value="1"/>
</dbReference>
<keyword evidence="2" id="KW-1185">Reference proteome</keyword>
<dbReference type="AlphaFoldDB" id="A0A4V3HEI6"/>
<accession>A0A4V3HEI6</accession>
<dbReference type="PIRSF" id="PIRSF000709">
    <property type="entry name" value="6PFK_2-Ptase"/>
    <property type="match status" value="1"/>
</dbReference>
<dbReference type="PANTHER" id="PTHR48100">
    <property type="entry name" value="BROAD-SPECIFICITY PHOSPHATASE YOR283W-RELATED"/>
    <property type="match status" value="1"/>
</dbReference>
<dbReference type="Proteomes" id="UP000294581">
    <property type="component" value="Unassembled WGS sequence"/>
</dbReference>
<comment type="caution">
    <text evidence="1">The sequence shown here is derived from an EMBL/GenBank/DDBJ whole genome shotgun (WGS) entry which is preliminary data.</text>
</comment>
<dbReference type="PANTHER" id="PTHR48100:SF62">
    <property type="entry name" value="GLUCOSYL-3-PHOSPHOGLYCERATE PHOSPHATASE"/>
    <property type="match status" value="1"/>
</dbReference>
<organism evidence="1 2">
    <name type="scientific">Alicyclobacillus sacchari</name>
    <dbReference type="NCBI Taxonomy" id="392010"/>
    <lineage>
        <taxon>Bacteria</taxon>
        <taxon>Bacillati</taxon>
        <taxon>Bacillota</taxon>
        <taxon>Bacilli</taxon>
        <taxon>Bacillales</taxon>
        <taxon>Alicyclobacillaceae</taxon>
        <taxon>Alicyclobacillus</taxon>
    </lineage>
</organism>